<reference evidence="3 4" key="2">
    <citation type="journal article" date="2008" name="Nature">
        <title>The Phaeodactylum genome reveals the evolutionary history of diatom genomes.</title>
        <authorList>
            <person name="Bowler C."/>
            <person name="Allen A.E."/>
            <person name="Badger J.H."/>
            <person name="Grimwood J."/>
            <person name="Jabbari K."/>
            <person name="Kuo A."/>
            <person name="Maheswari U."/>
            <person name="Martens C."/>
            <person name="Maumus F."/>
            <person name="Otillar R.P."/>
            <person name="Rayko E."/>
            <person name="Salamov A."/>
            <person name="Vandepoele K."/>
            <person name="Beszteri B."/>
            <person name="Gruber A."/>
            <person name="Heijde M."/>
            <person name="Katinka M."/>
            <person name="Mock T."/>
            <person name="Valentin K."/>
            <person name="Verret F."/>
            <person name="Berges J.A."/>
            <person name="Brownlee C."/>
            <person name="Cadoret J.P."/>
            <person name="Chiovitti A."/>
            <person name="Choi C.J."/>
            <person name="Coesel S."/>
            <person name="De Martino A."/>
            <person name="Detter J.C."/>
            <person name="Durkin C."/>
            <person name="Falciatore A."/>
            <person name="Fournet J."/>
            <person name="Haruta M."/>
            <person name="Huysman M.J."/>
            <person name="Jenkins B.D."/>
            <person name="Jiroutova K."/>
            <person name="Jorgensen R.E."/>
            <person name="Joubert Y."/>
            <person name="Kaplan A."/>
            <person name="Kroger N."/>
            <person name="Kroth P.G."/>
            <person name="La Roche J."/>
            <person name="Lindquist E."/>
            <person name="Lommer M."/>
            <person name="Martin-Jezequel V."/>
            <person name="Lopez P.J."/>
            <person name="Lucas S."/>
            <person name="Mangogna M."/>
            <person name="McGinnis K."/>
            <person name="Medlin L.K."/>
            <person name="Montsant A."/>
            <person name="Oudot-Le Secq M.P."/>
            <person name="Napoli C."/>
            <person name="Obornik M."/>
            <person name="Parker M.S."/>
            <person name="Petit J.L."/>
            <person name="Porcel B.M."/>
            <person name="Poulsen N."/>
            <person name="Robison M."/>
            <person name="Rychlewski L."/>
            <person name="Rynearson T.A."/>
            <person name="Schmutz J."/>
            <person name="Shapiro H."/>
            <person name="Siaut M."/>
            <person name="Stanley M."/>
            <person name="Sussman M.R."/>
            <person name="Taylor A.R."/>
            <person name="Vardi A."/>
            <person name="von Dassow P."/>
            <person name="Vyverman W."/>
            <person name="Willis A."/>
            <person name="Wyrwicz L.S."/>
            <person name="Rokhsar D.S."/>
            <person name="Weissenbach J."/>
            <person name="Armbrust E.V."/>
            <person name="Green B.R."/>
            <person name="Van de Peer Y."/>
            <person name="Grigoriev I.V."/>
        </authorList>
    </citation>
    <scope>NUCLEOTIDE SEQUENCE [LARGE SCALE GENOMIC DNA]</scope>
    <source>
        <strain evidence="3 4">CCMP1335</strain>
    </source>
</reference>
<dbReference type="GeneID" id="7451839"/>
<feature type="region of interest" description="Disordered" evidence="1">
    <location>
        <begin position="158"/>
        <end position="195"/>
    </location>
</feature>
<dbReference type="KEGG" id="tps:THAPSDRAFT_11366"/>
<accession>B8LDT6</accession>
<evidence type="ECO:0000313" key="3">
    <source>
        <dbReference type="EMBL" id="EED86540.1"/>
    </source>
</evidence>
<gene>
    <name evidence="3" type="ORF">THAPSDRAFT_11366</name>
</gene>
<protein>
    <submittedName>
        <fullName evidence="3">Uncharacterized protein</fullName>
    </submittedName>
</protein>
<evidence type="ECO:0000256" key="2">
    <source>
        <dbReference type="SAM" id="SignalP"/>
    </source>
</evidence>
<keyword evidence="4" id="KW-1185">Reference proteome</keyword>
<dbReference type="RefSeq" id="XP_002297215.1">
    <property type="nucleotide sequence ID" value="XM_002297179.1"/>
</dbReference>
<proteinExistence type="predicted"/>
<dbReference type="EMBL" id="DS999421">
    <property type="protein sequence ID" value="EED86540.1"/>
    <property type="molecule type" value="Genomic_DNA"/>
</dbReference>
<organism evidence="3 4">
    <name type="scientific">Thalassiosira pseudonana</name>
    <name type="common">Marine diatom</name>
    <name type="synonym">Cyclotella nana</name>
    <dbReference type="NCBI Taxonomy" id="35128"/>
    <lineage>
        <taxon>Eukaryota</taxon>
        <taxon>Sar</taxon>
        <taxon>Stramenopiles</taxon>
        <taxon>Ochrophyta</taxon>
        <taxon>Bacillariophyta</taxon>
        <taxon>Coscinodiscophyceae</taxon>
        <taxon>Thalassiosirophycidae</taxon>
        <taxon>Thalassiosirales</taxon>
        <taxon>Thalassiosiraceae</taxon>
        <taxon>Thalassiosira</taxon>
    </lineage>
</organism>
<dbReference type="HOGENOM" id="CLU_898605_0_0_1"/>
<evidence type="ECO:0000256" key="1">
    <source>
        <dbReference type="SAM" id="MobiDB-lite"/>
    </source>
</evidence>
<feature type="signal peptide" evidence="2">
    <location>
        <begin position="1"/>
        <end position="22"/>
    </location>
</feature>
<evidence type="ECO:0000313" key="4">
    <source>
        <dbReference type="Proteomes" id="UP000001449"/>
    </source>
</evidence>
<reference evidence="3 4" key="1">
    <citation type="journal article" date="2004" name="Science">
        <title>The genome of the diatom Thalassiosira pseudonana: ecology, evolution, and metabolism.</title>
        <authorList>
            <person name="Armbrust E.V."/>
            <person name="Berges J.A."/>
            <person name="Bowler C."/>
            <person name="Green B.R."/>
            <person name="Martinez D."/>
            <person name="Putnam N.H."/>
            <person name="Zhou S."/>
            <person name="Allen A.E."/>
            <person name="Apt K.E."/>
            <person name="Bechner M."/>
            <person name="Brzezinski M.A."/>
            <person name="Chaal B.K."/>
            <person name="Chiovitti A."/>
            <person name="Davis A.K."/>
            <person name="Demarest M.S."/>
            <person name="Detter J.C."/>
            <person name="Glavina T."/>
            <person name="Goodstein D."/>
            <person name="Hadi M.Z."/>
            <person name="Hellsten U."/>
            <person name="Hildebrand M."/>
            <person name="Jenkins B.D."/>
            <person name="Jurka J."/>
            <person name="Kapitonov V.V."/>
            <person name="Kroger N."/>
            <person name="Lau W.W."/>
            <person name="Lane T.W."/>
            <person name="Larimer F.W."/>
            <person name="Lippmeier J.C."/>
            <person name="Lucas S."/>
            <person name="Medina M."/>
            <person name="Montsant A."/>
            <person name="Obornik M."/>
            <person name="Parker M.S."/>
            <person name="Palenik B."/>
            <person name="Pazour G.J."/>
            <person name="Richardson P.M."/>
            <person name="Rynearson T.A."/>
            <person name="Saito M.A."/>
            <person name="Schwartz D.C."/>
            <person name="Thamatrakoln K."/>
            <person name="Valentin K."/>
            <person name="Vardi A."/>
            <person name="Wilkerson F.P."/>
            <person name="Rokhsar D.S."/>
        </authorList>
    </citation>
    <scope>NUCLEOTIDE SEQUENCE [LARGE SCALE GENOMIC DNA]</scope>
    <source>
        <strain evidence="3 4">CCMP1335</strain>
    </source>
</reference>
<dbReference type="PaxDb" id="35128-Thaps11366"/>
<sequence>MIDSLLMHRMTLLIFLMEGIAPAIILQMQFAGDIEIQEEEEPQFVAAMPEDIPIAITEPAVTTPAATPAPIIPEPTTPAPTICEGRNFYRDDDTGKCSNEVTGGTYGSLIDCCFAIFGSVSCPYVDICITTQPSPSPETNEPSAKPITTAPISSAPVSAAPVTLAPGSAPVETTSTSSSTTTSSEEVFSTTTSTEQVIQTTVASIVSTNAPSSSPEAVVTPRPTFRPSPKGTESNTVPASIALEEKLGPATSKPSFSSHPSSSEPTLSPSVSKEPTRYPTSSPSDSPTKSPSKSPSSSPTTSPSASPEIF</sequence>
<feature type="compositionally biased region" description="Low complexity" evidence="1">
    <location>
        <begin position="252"/>
        <end position="272"/>
    </location>
</feature>
<feature type="chain" id="PRO_5002876649" evidence="2">
    <location>
        <begin position="23"/>
        <end position="310"/>
    </location>
</feature>
<dbReference type="Proteomes" id="UP000001449">
    <property type="component" value="Unassembled WGS sequence"/>
</dbReference>
<feature type="compositionally biased region" description="Low complexity" evidence="1">
    <location>
        <begin position="279"/>
        <end position="310"/>
    </location>
</feature>
<keyword evidence="2" id="KW-0732">Signal</keyword>
<name>B8LDT6_THAPS</name>
<dbReference type="InParanoid" id="B8LDT6"/>
<dbReference type="AlphaFoldDB" id="B8LDT6"/>
<feature type="region of interest" description="Disordered" evidence="1">
    <location>
        <begin position="207"/>
        <end position="310"/>
    </location>
</feature>